<dbReference type="InterPro" id="IPR019489">
    <property type="entry name" value="Clp_ATPase_C"/>
</dbReference>
<dbReference type="InterPro" id="IPR027417">
    <property type="entry name" value="P-loop_NTPase"/>
</dbReference>
<proteinExistence type="predicted"/>
<dbReference type="Pfam" id="PF17871">
    <property type="entry name" value="AAA_lid_9"/>
    <property type="match status" value="1"/>
</dbReference>
<keyword evidence="2 7" id="KW-0067">ATP-binding</keyword>
<name>A0A9D0YQY3_9FIRM</name>
<dbReference type="PRINTS" id="PR00300">
    <property type="entry name" value="CLPPROTEASEA"/>
</dbReference>
<comment type="caution">
    <text evidence="7">The sequence shown here is derived from an EMBL/GenBank/DDBJ whole genome shotgun (WGS) entry which is preliminary data.</text>
</comment>
<dbReference type="GO" id="GO:0016887">
    <property type="term" value="F:ATP hydrolysis activity"/>
    <property type="evidence" value="ECO:0007669"/>
    <property type="project" value="InterPro"/>
</dbReference>
<dbReference type="CDD" id="cd00009">
    <property type="entry name" value="AAA"/>
    <property type="match status" value="1"/>
</dbReference>
<organism evidence="7 8">
    <name type="scientific">Candidatus Enterenecus faecium</name>
    <dbReference type="NCBI Taxonomy" id="2840780"/>
    <lineage>
        <taxon>Bacteria</taxon>
        <taxon>Bacillati</taxon>
        <taxon>Bacillota</taxon>
        <taxon>Clostridia</taxon>
        <taxon>Eubacteriales</taxon>
        <taxon>Candidatus Enterenecus</taxon>
    </lineage>
</organism>
<keyword evidence="1" id="KW-0547">Nucleotide-binding</keyword>
<dbReference type="Pfam" id="PF00004">
    <property type="entry name" value="AAA"/>
    <property type="match status" value="1"/>
</dbReference>
<gene>
    <name evidence="7" type="ORF">IAD31_00110</name>
</gene>
<evidence type="ECO:0000259" key="5">
    <source>
        <dbReference type="SMART" id="SM00382"/>
    </source>
</evidence>
<dbReference type="PROSITE" id="PS00871">
    <property type="entry name" value="CLPAB_2"/>
    <property type="match status" value="1"/>
</dbReference>
<accession>A0A9D0YQY3</accession>
<dbReference type="InterPro" id="IPR001270">
    <property type="entry name" value="ClpA/B"/>
</dbReference>
<dbReference type="CDD" id="cd19499">
    <property type="entry name" value="RecA-like_ClpB_Hsp104-like"/>
    <property type="match status" value="1"/>
</dbReference>
<keyword evidence="7" id="KW-0645">Protease</keyword>
<feature type="region of interest" description="Disordered" evidence="4">
    <location>
        <begin position="104"/>
        <end position="134"/>
    </location>
</feature>
<dbReference type="SMART" id="SM00382">
    <property type="entry name" value="AAA"/>
    <property type="match status" value="2"/>
</dbReference>
<dbReference type="FunFam" id="3.40.50.300:FF:000025">
    <property type="entry name" value="ATP-dependent Clp protease subunit"/>
    <property type="match status" value="1"/>
</dbReference>
<dbReference type="SUPFAM" id="SSF52540">
    <property type="entry name" value="P-loop containing nucleoside triphosphate hydrolases"/>
    <property type="match status" value="2"/>
</dbReference>
<feature type="domain" description="Clp ATPase C-terminal" evidence="6">
    <location>
        <begin position="750"/>
        <end position="839"/>
    </location>
</feature>
<dbReference type="InterPro" id="IPR003959">
    <property type="entry name" value="ATPase_AAA_core"/>
</dbReference>
<feature type="domain" description="AAA+ ATPase" evidence="5">
    <location>
        <begin position="173"/>
        <end position="318"/>
    </location>
</feature>
<sequence length="844" mass="94640">MQPTLCTRCHKNVAVIFITKIENGETKNEGLCLKCARELGLKPVDDMMQKMGISDEDLDSLSHEMMSAFGGVEGLEQLAQDRPENPDEEEDEGRTATFPFLNKLFGAQPPQEGSGPRGGKEEKPSGPPKPPKRKFLENYCISLTRKAQEGKLDRIVGRDNEIQRTIQILNRRQKNNPCLIGEPGVGKTAIAEGLAQKIQDRQVPYKLLDKEVYLLDLTALVAGTQFRGQFESRMKGLIEEIRKLGNIILVIDEVHSIVGAGDAEGSMNAANILKPALSRGEIQVIGATTLTEYRKYIEKDTALERRFQPVMVEEPSMEEATQILQGIAPYYEGYHHVVITPDICRLAVSMSERYITDRYLPDKAIDLIDEAASEVNLHNKDLARMAEIEKELADYAKEVDVVLAATGADNPQIQDLQQQEQKLQRQRDSLEMAISRDDNEAPNREDPAFQSRQEERRGQLQDLETKLSQVTTQKEQLQEECNQKAYRRLAELKSRQAQLNAQLEELKAKGDPMLTVAHLARVVELWTKIPASQIQEQEFERLAHLEDRLKTHIVGQDEAVSAVARAIRRGRVGISAKRKPVSFIFVGSTGVGKTELVKQLAADLFDSPESLIRLDMSEFMEKHAVSRIIGSPPGYVGYDDAGQLTEKIRRKPYSVILFDEIEKAHPDVLNVLLQILDDGHISDAHGKVVNFENTVIVMTSNAGSNVKGGSLGFDRSPTQLAKDKAMKGLESFLRPEFINRVDEIICFNQLSQENFQEIAKIMLGELSQVLRNKGITFTYDQSVLDYLVDTSFSPVYGARNLRRQIQKDLEDAIATLLIDHYAQPIVALDVKCVDGKVELNPTFQ</sequence>
<dbReference type="GO" id="GO:0034605">
    <property type="term" value="P:cellular response to heat"/>
    <property type="evidence" value="ECO:0007669"/>
    <property type="project" value="TreeGrafter"/>
</dbReference>
<evidence type="ECO:0000256" key="4">
    <source>
        <dbReference type="SAM" id="MobiDB-lite"/>
    </source>
</evidence>
<evidence type="ECO:0000313" key="8">
    <source>
        <dbReference type="Proteomes" id="UP000886879"/>
    </source>
</evidence>
<dbReference type="PANTHER" id="PTHR11638:SF175">
    <property type="entry name" value="ATP-DEPENDENT CLP PROTEASE, ATP-BINDING SUBUNIT CLPC"/>
    <property type="match status" value="1"/>
</dbReference>
<evidence type="ECO:0000256" key="1">
    <source>
        <dbReference type="ARBA" id="ARBA00022741"/>
    </source>
</evidence>
<dbReference type="Gene3D" id="1.10.8.60">
    <property type="match status" value="2"/>
</dbReference>
<reference evidence="7" key="2">
    <citation type="journal article" date="2021" name="PeerJ">
        <title>Extensive microbial diversity within the chicken gut microbiome revealed by metagenomics and culture.</title>
        <authorList>
            <person name="Gilroy R."/>
            <person name="Ravi A."/>
            <person name="Getino M."/>
            <person name="Pursley I."/>
            <person name="Horton D.L."/>
            <person name="Alikhan N.F."/>
            <person name="Baker D."/>
            <person name="Gharbi K."/>
            <person name="Hall N."/>
            <person name="Watson M."/>
            <person name="Adriaenssens E.M."/>
            <person name="Foster-Nyarko E."/>
            <person name="Jarju S."/>
            <person name="Secka A."/>
            <person name="Antonio M."/>
            <person name="Oren A."/>
            <person name="Chaudhuri R.R."/>
            <person name="La Ragione R."/>
            <person name="Hildebrand F."/>
            <person name="Pallen M.J."/>
        </authorList>
    </citation>
    <scope>NUCLEOTIDE SEQUENCE</scope>
    <source>
        <strain evidence="7">ChiGjej2B2-12916</strain>
    </source>
</reference>
<dbReference type="InterPro" id="IPR050130">
    <property type="entry name" value="ClpA_ClpB"/>
</dbReference>
<evidence type="ECO:0000259" key="6">
    <source>
        <dbReference type="SMART" id="SM01086"/>
    </source>
</evidence>
<feature type="region of interest" description="Disordered" evidence="4">
    <location>
        <begin position="433"/>
        <end position="460"/>
    </location>
</feature>
<evidence type="ECO:0000313" key="7">
    <source>
        <dbReference type="EMBL" id="HIQ59994.1"/>
    </source>
</evidence>
<keyword evidence="7" id="KW-0378">Hydrolase</keyword>
<dbReference type="Pfam" id="PF07724">
    <property type="entry name" value="AAA_2"/>
    <property type="match status" value="1"/>
</dbReference>
<dbReference type="FunFam" id="3.40.50.300:FF:000010">
    <property type="entry name" value="Chaperone clpB 1, putative"/>
    <property type="match status" value="1"/>
</dbReference>
<dbReference type="Gene3D" id="3.40.50.300">
    <property type="entry name" value="P-loop containing nucleotide triphosphate hydrolases"/>
    <property type="match status" value="2"/>
</dbReference>
<dbReference type="EMBL" id="DVFO01000001">
    <property type="protein sequence ID" value="HIQ59994.1"/>
    <property type="molecule type" value="Genomic_DNA"/>
</dbReference>
<dbReference type="Gene3D" id="4.10.860.10">
    <property type="entry name" value="UVR domain"/>
    <property type="match status" value="1"/>
</dbReference>
<dbReference type="InterPro" id="IPR041546">
    <property type="entry name" value="ClpA/ClpB_AAA_lid"/>
</dbReference>
<dbReference type="Pfam" id="PF10431">
    <property type="entry name" value="ClpB_D2-small"/>
    <property type="match status" value="1"/>
</dbReference>
<dbReference type="Proteomes" id="UP000886879">
    <property type="component" value="Unassembled WGS sequence"/>
</dbReference>
<dbReference type="SMART" id="SM01086">
    <property type="entry name" value="ClpB_D2-small"/>
    <property type="match status" value="1"/>
</dbReference>
<dbReference type="AlphaFoldDB" id="A0A9D0YQY3"/>
<dbReference type="PANTHER" id="PTHR11638">
    <property type="entry name" value="ATP-DEPENDENT CLP PROTEASE"/>
    <property type="match status" value="1"/>
</dbReference>
<dbReference type="InterPro" id="IPR028299">
    <property type="entry name" value="ClpA/B_CS2"/>
</dbReference>
<dbReference type="InterPro" id="IPR003593">
    <property type="entry name" value="AAA+_ATPase"/>
</dbReference>
<feature type="domain" description="AAA+ ATPase" evidence="5">
    <location>
        <begin position="579"/>
        <end position="751"/>
    </location>
</feature>
<keyword evidence="3" id="KW-0143">Chaperone</keyword>
<dbReference type="GO" id="GO:0008233">
    <property type="term" value="F:peptidase activity"/>
    <property type="evidence" value="ECO:0007669"/>
    <property type="project" value="UniProtKB-KW"/>
</dbReference>
<dbReference type="GO" id="GO:0005524">
    <property type="term" value="F:ATP binding"/>
    <property type="evidence" value="ECO:0007669"/>
    <property type="project" value="UniProtKB-KW"/>
</dbReference>
<evidence type="ECO:0000256" key="2">
    <source>
        <dbReference type="ARBA" id="ARBA00022840"/>
    </source>
</evidence>
<evidence type="ECO:0000256" key="3">
    <source>
        <dbReference type="ARBA" id="ARBA00023186"/>
    </source>
</evidence>
<protein>
    <submittedName>
        <fullName evidence="7">ATP-dependent Clp protease ATP-binding subunit</fullName>
    </submittedName>
</protein>
<dbReference type="GO" id="GO:0005737">
    <property type="term" value="C:cytoplasm"/>
    <property type="evidence" value="ECO:0007669"/>
    <property type="project" value="TreeGrafter"/>
</dbReference>
<reference evidence="7" key="1">
    <citation type="submission" date="2020-10" db="EMBL/GenBank/DDBJ databases">
        <authorList>
            <person name="Gilroy R."/>
        </authorList>
    </citation>
    <scope>NUCLEOTIDE SEQUENCE</scope>
    <source>
        <strain evidence="7">ChiGjej2B2-12916</strain>
    </source>
</reference>
<dbReference type="GO" id="GO:0006508">
    <property type="term" value="P:proteolysis"/>
    <property type="evidence" value="ECO:0007669"/>
    <property type="project" value="UniProtKB-KW"/>
</dbReference>